<dbReference type="InterPro" id="IPR001466">
    <property type="entry name" value="Beta-lactam-related"/>
</dbReference>
<proteinExistence type="predicted"/>
<name>A0ABV3QAC8_9GAMM</name>
<dbReference type="Proteomes" id="UP001556220">
    <property type="component" value="Unassembled WGS sequence"/>
</dbReference>
<accession>A0ABV3QAC8</accession>
<keyword evidence="3" id="KW-1185">Reference proteome</keyword>
<dbReference type="EMBL" id="JBFOHK010000001">
    <property type="protein sequence ID" value="MEW9570667.1"/>
    <property type="molecule type" value="Genomic_DNA"/>
</dbReference>
<keyword evidence="2" id="KW-0378">Hydrolase</keyword>
<dbReference type="InterPro" id="IPR012338">
    <property type="entry name" value="Beta-lactam/transpept-like"/>
</dbReference>
<evidence type="ECO:0000313" key="2">
    <source>
        <dbReference type="EMBL" id="MEW9570667.1"/>
    </source>
</evidence>
<dbReference type="Gene3D" id="3.40.710.10">
    <property type="entry name" value="DD-peptidase/beta-lactamase superfamily"/>
    <property type="match status" value="1"/>
</dbReference>
<dbReference type="SUPFAM" id="SSF56601">
    <property type="entry name" value="beta-lactamase/transpeptidase-like"/>
    <property type="match status" value="1"/>
</dbReference>
<dbReference type="InterPro" id="IPR050491">
    <property type="entry name" value="AmpC-like"/>
</dbReference>
<dbReference type="Pfam" id="PF00144">
    <property type="entry name" value="Beta-lactamase"/>
    <property type="match status" value="1"/>
</dbReference>
<dbReference type="GO" id="GO:0016787">
    <property type="term" value="F:hydrolase activity"/>
    <property type="evidence" value="ECO:0007669"/>
    <property type="project" value="UniProtKB-KW"/>
</dbReference>
<reference evidence="2 3" key="1">
    <citation type="submission" date="2024-06" db="EMBL/GenBank/DDBJ databases">
        <authorList>
            <person name="Woo H."/>
        </authorList>
    </citation>
    <scope>NUCLEOTIDE SEQUENCE [LARGE SCALE GENOMIC DNA]</scope>
    <source>
        <strain evidence="2 3">Si-c</strain>
    </source>
</reference>
<feature type="domain" description="Beta-lactamase-related" evidence="1">
    <location>
        <begin position="30"/>
        <end position="329"/>
    </location>
</feature>
<sequence length="349" mass="37937">MLLLGLVLCAPSVRAECAMCAEVAAQAQAEGFNGVILVAEHGRTVYAKAFGLAHAEPRELMRLDTRFDAGSISKWVAAIVVLQLVDHGKLSLDAPISRYLPEYRADNGARLTLRDLMRHASGLPNLVDEAYKRDRSLKRVPLPMDEAIRRYASGDLTFAPGSAWEYSHSNWILVQAIVERVSGRPYAEQARQALLLPLGMQHSDVLGGEPAGRGDALGYAGAPQTAQRRETVCAGYMLAACGFHVDAADLVTLLEAVAQGRVLSPWATRMLFTVQMPAQHYALGGRVRRVETGGVERELVDEYGSDGAFRVSARRTSADGHAVVVMNNSGADHLWIGDLAQRLMDASYR</sequence>
<dbReference type="RefSeq" id="WP_367852744.1">
    <property type="nucleotide sequence ID" value="NZ_JBFOHK010000001.1"/>
</dbReference>
<comment type="caution">
    <text evidence="2">The sequence shown here is derived from an EMBL/GenBank/DDBJ whole genome shotgun (WGS) entry which is preliminary data.</text>
</comment>
<dbReference type="PANTHER" id="PTHR46825:SF9">
    <property type="entry name" value="BETA-LACTAMASE-RELATED DOMAIN-CONTAINING PROTEIN"/>
    <property type="match status" value="1"/>
</dbReference>
<protein>
    <submittedName>
        <fullName evidence="2">Serine hydrolase domain-containing protein</fullName>
        <ecNumber evidence="2">3.-.-.-</ecNumber>
    </submittedName>
</protein>
<dbReference type="PANTHER" id="PTHR46825">
    <property type="entry name" value="D-ALANYL-D-ALANINE-CARBOXYPEPTIDASE/ENDOPEPTIDASE AMPH"/>
    <property type="match status" value="1"/>
</dbReference>
<evidence type="ECO:0000259" key="1">
    <source>
        <dbReference type="Pfam" id="PF00144"/>
    </source>
</evidence>
<evidence type="ECO:0000313" key="3">
    <source>
        <dbReference type="Proteomes" id="UP001556220"/>
    </source>
</evidence>
<gene>
    <name evidence="2" type="ORF">ABQJ54_02810</name>
</gene>
<organism evidence="2 3">
    <name type="scientific">Rhodanobacter lycopersici</name>
    <dbReference type="NCBI Taxonomy" id="3162487"/>
    <lineage>
        <taxon>Bacteria</taxon>
        <taxon>Pseudomonadati</taxon>
        <taxon>Pseudomonadota</taxon>
        <taxon>Gammaproteobacteria</taxon>
        <taxon>Lysobacterales</taxon>
        <taxon>Rhodanobacteraceae</taxon>
        <taxon>Rhodanobacter</taxon>
    </lineage>
</organism>
<dbReference type="EC" id="3.-.-.-" evidence="2"/>